<dbReference type="InterPro" id="IPR014729">
    <property type="entry name" value="Rossmann-like_a/b/a_fold"/>
</dbReference>
<dbReference type="SUPFAM" id="SSF52402">
    <property type="entry name" value="Adenine nucleotide alpha hydrolases-like"/>
    <property type="match status" value="1"/>
</dbReference>
<dbReference type="EC" id="6.3.4.19" evidence="7"/>
<keyword evidence="2 7" id="KW-0436">Ligase</keyword>
<keyword evidence="12" id="KW-1185">Reference proteome</keyword>
<dbReference type="GO" id="GO:0032267">
    <property type="term" value="F:tRNA(Ile)-lysidine synthase activity"/>
    <property type="evidence" value="ECO:0007669"/>
    <property type="project" value="UniProtKB-EC"/>
</dbReference>
<evidence type="ECO:0000256" key="2">
    <source>
        <dbReference type="ARBA" id="ARBA00022598"/>
    </source>
</evidence>
<evidence type="ECO:0000256" key="6">
    <source>
        <dbReference type="ARBA" id="ARBA00048539"/>
    </source>
</evidence>
<comment type="domain">
    <text evidence="7">The N-terminal region contains the highly conserved SGGXDS motif, predicted to be a P-loop motif involved in ATP binding.</text>
</comment>
<feature type="compositionally biased region" description="Low complexity" evidence="8">
    <location>
        <begin position="240"/>
        <end position="256"/>
    </location>
</feature>
<organism evidence="11 12">
    <name type="scientific">Pseudonocardia nematodicida</name>
    <dbReference type="NCBI Taxonomy" id="1206997"/>
    <lineage>
        <taxon>Bacteria</taxon>
        <taxon>Bacillati</taxon>
        <taxon>Actinomycetota</taxon>
        <taxon>Actinomycetes</taxon>
        <taxon>Pseudonocardiales</taxon>
        <taxon>Pseudonocardiaceae</taxon>
        <taxon>Pseudonocardia</taxon>
    </lineage>
</organism>
<name>A0ABV1KBZ4_9PSEU</name>
<dbReference type="Pfam" id="PF01171">
    <property type="entry name" value="ATP_bind_3"/>
    <property type="match status" value="1"/>
</dbReference>
<dbReference type="PANTHER" id="PTHR43033:SF1">
    <property type="entry name" value="TRNA(ILE)-LYSIDINE SYNTHASE-RELATED"/>
    <property type="match status" value="1"/>
</dbReference>
<comment type="function">
    <text evidence="7">Ligates lysine onto the cytidine present at position 34 of the AUA codon-specific tRNA(Ile) that contains the anticodon CAU, in an ATP-dependent manner. Cytidine is converted to lysidine, thus changing the amino acid specificity of the tRNA from methionine to isoleucine.</text>
</comment>
<dbReference type="InterPro" id="IPR012795">
    <property type="entry name" value="tRNA_Ile_lys_synt_N"/>
</dbReference>
<dbReference type="EMBL" id="JBEDNQ010000006">
    <property type="protein sequence ID" value="MEQ3552002.1"/>
    <property type="molecule type" value="Genomic_DNA"/>
</dbReference>
<comment type="catalytic activity">
    <reaction evidence="6 7">
        <text>cytidine(34) in tRNA(Ile2) + L-lysine + ATP = lysidine(34) in tRNA(Ile2) + AMP + diphosphate + H(+)</text>
        <dbReference type="Rhea" id="RHEA:43744"/>
        <dbReference type="Rhea" id="RHEA-COMP:10625"/>
        <dbReference type="Rhea" id="RHEA-COMP:10670"/>
        <dbReference type="ChEBI" id="CHEBI:15378"/>
        <dbReference type="ChEBI" id="CHEBI:30616"/>
        <dbReference type="ChEBI" id="CHEBI:32551"/>
        <dbReference type="ChEBI" id="CHEBI:33019"/>
        <dbReference type="ChEBI" id="CHEBI:82748"/>
        <dbReference type="ChEBI" id="CHEBI:83665"/>
        <dbReference type="ChEBI" id="CHEBI:456215"/>
        <dbReference type="EC" id="6.3.4.19"/>
    </reaction>
</comment>
<keyword evidence="4 7" id="KW-0547">Nucleotide-binding</keyword>
<dbReference type="Proteomes" id="UP001494902">
    <property type="component" value="Unassembled WGS sequence"/>
</dbReference>
<gene>
    <name evidence="7 11" type="primary">tilS</name>
    <name evidence="11" type="ORF">WIS52_16130</name>
</gene>
<dbReference type="InterPro" id="IPR011063">
    <property type="entry name" value="TilS/TtcA_N"/>
</dbReference>
<feature type="domain" description="tRNA(Ile)-lysidine/2-thiocytidine synthase N-terminal" evidence="9">
    <location>
        <begin position="31"/>
        <end position="199"/>
    </location>
</feature>
<dbReference type="CDD" id="cd01992">
    <property type="entry name" value="TilS_N"/>
    <property type="match status" value="1"/>
</dbReference>
<dbReference type="PANTHER" id="PTHR43033">
    <property type="entry name" value="TRNA(ILE)-LYSIDINE SYNTHASE-RELATED"/>
    <property type="match status" value="1"/>
</dbReference>
<feature type="region of interest" description="Disordered" evidence="8">
    <location>
        <begin position="240"/>
        <end position="297"/>
    </location>
</feature>
<feature type="compositionally biased region" description="Pro residues" evidence="8">
    <location>
        <begin position="280"/>
        <end position="293"/>
    </location>
</feature>
<evidence type="ECO:0000256" key="7">
    <source>
        <dbReference type="HAMAP-Rule" id="MF_01161"/>
    </source>
</evidence>
<accession>A0ABV1KBZ4</accession>
<evidence type="ECO:0000256" key="5">
    <source>
        <dbReference type="ARBA" id="ARBA00022840"/>
    </source>
</evidence>
<evidence type="ECO:0000256" key="1">
    <source>
        <dbReference type="ARBA" id="ARBA00022490"/>
    </source>
</evidence>
<dbReference type="NCBIfam" id="TIGR02432">
    <property type="entry name" value="lysidine_TilS_N"/>
    <property type="match status" value="1"/>
</dbReference>
<keyword evidence="1 7" id="KW-0963">Cytoplasm</keyword>
<evidence type="ECO:0000313" key="11">
    <source>
        <dbReference type="EMBL" id="MEQ3552002.1"/>
    </source>
</evidence>
<evidence type="ECO:0000256" key="3">
    <source>
        <dbReference type="ARBA" id="ARBA00022694"/>
    </source>
</evidence>
<keyword evidence="5 7" id="KW-0067">ATP-binding</keyword>
<evidence type="ECO:0000313" key="12">
    <source>
        <dbReference type="Proteomes" id="UP001494902"/>
    </source>
</evidence>
<feature type="binding site" evidence="7">
    <location>
        <begin position="35"/>
        <end position="40"/>
    </location>
    <ligand>
        <name>ATP</name>
        <dbReference type="ChEBI" id="CHEBI:30616"/>
    </ligand>
</feature>
<dbReference type="InterPro" id="IPR012094">
    <property type="entry name" value="tRNA_Ile_lys_synt"/>
</dbReference>
<comment type="caution">
    <text evidence="11">The sequence shown here is derived from an EMBL/GenBank/DDBJ whole genome shotgun (WGS) entry which is preliminary data.</text>
</comment>
<evidence type="ECO:0000259" key="9">
    <source>
        <dbReference type="Pfam" id="PF01171"/>
    </source>
</evidence>
<dbReference type="Gene3D" id="3.40.50.620">
    <property type="entry name" value="HUPs"/>
    <property type="match status" value="1"/>
</dbReference>
<dbReference type="InterPro" id="IPR015262">
    <property type="entry name" value="tRNA_Ile_lys_synt_subst-bd"/>
</dbReference>
<sequence length="379" mass="39306">MTAEQAVQRVRDAVRTAWGALPERVRAAPPVVGCSGGADSTALLLAVRSVVPGPVHAVVVDHGLQDGSAERSAALAERLRADGVEATVRRVEVTGPGGIEAAARRVRRAALLAARPDPESPVLLGHTLDDQAETVLLGLGRGSGARSLAGMRAWSQPWLRPLLGLRRAATVVACAEAGFPVWDDPHNTDPRFARSRLRYEILPLLEDVLGGGVTAALGRTAAQLRDDDDALTAEAARLRAAAEPAGAAGPDGTTPDTIRDSVAGPPVAPPGDSRDSDPAPAGPPEPSPAPPGGPDADAVAELDATVLAAAPAALRRRVLREWLADHGARALTDEQLRAADDLLGRWRGQGGPALGGGLDLARARGRLVLRHRRWGRDGA</sequence>
<dbReference type="HAMAP" id="MF_01161">
    <property type="entry name" value="tRNA_Ile_lys_synt"/>
    <property type="match status" value="1"/>
</dbReference>
<reference evidence="11 12" key="1">
    <citation type="submission" date="2024-03" db="EMBL/GenBank/DDBJ databases">
        <title>Draft genome sequence of Pseudonocardia nematodicida JCM 31783.</title>
        <authorList>
            <person name="Butdee W."/>
            <person name="Duangmal K."/>
        </authorList>
    </citation>
    <scope>NUCLEOTIDE SEQUENCE [LARGE SCALE GENOMIC DNA]</scope>
    <source>
        <strain evidence="11 12">JCM 31783</strain>
    </source>
</reference>
<dbReference type="Pfam" id="PF09179">
    <property type="entry name" value="TilS"/>
    <property type="match status" value="1"/>
</dbReference>
<protein>
    <recommendedName>
        <fullName evidence="7">tRNA(Ile)-lysidine synthase</fullName>
        <ecNumber evidence="7">6.3.4.19</ecNumber>
    </recommendedName>
    <alternativeName>
        <fullName evidence="7">tRNA(Ile)-2-lysyl-cytidine synthase</fullName>
    </alternativeName>
    <alternativeName>
        <fullName evidence="7">tRNA(Ile)-lysidine synthetase</fullName>
    </alternativeName>
</protein>
<evidence type="ECO:0000256" key="8">
    <source>
        <dbReference type="SAM" id="MobiDB-lite"/>
    </source>
</evidence>
<feature type="domain" description="tRNA(Ile)-lysidine synthase substrate-binding" evidence="10">
    <location>
        <begin position="302"/>
        <end position="367"/>
    </location>
</feature>
<evidence type="ECO:0000256" key="4">
    <source>
        <dbReference type="ARBA" id="ARBA00022741"/>
    </source>
</evidence>
<dbReference type="RefSeq" id="WP_349299074.1">
    <property type="nucleotide sequence ID" value="NZ_JBEDNQ010000006.1"/>
</dbReference>
<comment type="similarity">
    <text evidence="7">Belongs to the tRNA(Ile)-lysidine synthase family.</text>
</comment>
<comment type="subcellular location">
    <subcellularLocation>
        <location evidence="7">Cytoplasm</location>
    </subcellularLocation>
</comment>
<proteinExistence type="inferred from homology"/>
<dbReference type="SUPFAM" id="SSF82829">
    <property type="entry name" value="MesJ substrate recognition domain-like"/>
    <property type="match status" value="1"/>
</dbReference>
<keyword evidence="3 7" id="KW-0819">tRNA processing</keyword>
<evidence type="ECO:0000259" key="10">
    <source>
        <dbReference type="Pfam" id="PF09179"/>
    </source>
</evidence>